<evidence type="ECO:0000256" key="12">
    <source>
        <dbReference type="SAM" id="MobiDB-lite"/>
    </source>
</evidence>
<dbReference type="InterPro" id="IPR000421">
    <property type="entry name" value="FA58C"/>
</dbReference>
<reference evidence="17" key="1">
    <citation type="journal article" date="2023" name="Mol. Biol. Evol.">
        <title>Third-Generation Sequencing Reveals the Adaptive Role of the Epigenome in Three Deep-Sea Polychaetes.</title>
        <authorList>
            <person name="Perez M."/>
            <person name="Aroh O."/>
            <person name="Sun Y."/>
            <person name="Lan Y."/>
            <person name="Juniper S.K."/>
            <person name="Young C.R."/>
            <person name="Angers B."/>
            <person name="Qian P.Y."/>
        </authorList>
    </citation>
    <scope>NUCLEOTIDE SEQUENCE</scope>
    <source>
        <strain evidence="17">P08H-3</strain>
    </source>
</reference>
<sequence length="1825" mass="203720">MANRAFWLMLPWLLINISGVWSFWMADDYWNGRYSGRLNFIEYTSGYYHDNNRKSTYRCHLDNKKVYIQSIYPNMILLTILDNPSFNLIGNGTFQFLVNLESLTIQLTALDTFPDISRTKLKTLNLAYNSLEITTFNWIPQVLPSSLTRMSLSYNQLKFIPGKVLNDIAQLLYLGLDGNKIKTISKKNLVILENVQLQHLNLSNNEIFYIEGMTLSQLSELKILDLNHNYITTLESKSLTNMPELITLRLHSQNGGGLKAIRYNAFNDINAKLENLWVSDNSLTTFPHQVLSEQPYNSLIRMHLGSNLIIGLNESDLCHMSKLEMLFLERNKLTEDTIDPETFRCVPELYHLWLSNNRLTRIPNGGDFQDISVGTLSLSGNYITSIEKGDFKNFQFSNLYLDNNKIRFVASQGFDHVSGGDVHLTGNPMDTLYPWSFYETSARADGVKAGTTYACSIQLKKDDMSGKSQLVYVTTLTIIEGNWAAGVNGILLKMTHYDFSVVHEDFTYVTEDYYNNPIYVASPYGAWLTMSTNPLTDRFSDWFHDKEGTNIAVENLLALSYDAINDVHRFADSAFLPIDNYGYRTEFQTDCDGFFHNFGFTTAIRTGILYEGTGLVSVGGGEELWLYINRTLVLQMIADPANSSVPCKVLDLSPAASPGGAYLTPHQGTISAEPPVDYFVYVKENFHVDGIVTELTLNDVFSVGPNYQVTVIRGNEAGHYKLKEDTSANRLAATPPPDVVYSYTNLLGIEVPFVECQRVAGISSGFVLDSQISASSYEHRSYPGRGRLNETFDVTGLLTGGWVAEVIDENQWLQIDMTEPYIIHKVMLQGREDAAMWVTTYKIWYSDNGVDFVEYSDVNGTNIFPGPSSQNDIITHDLTPAIMAQYIRINPITFFGSISLRLELIGCTQAEKKYYDTTCQRCVAGYYCPGDGQRYACGRCDPGQDVSTCSKSPTEHSFGAQAQCSSCPSGWLCHEGLAYPCPAYHYANCTDSACLDKCIHCEPGYACRGGVRRICKTGTYSDGNMLVCEMCGPGTYQNSSGADTCMNCPPGLISSKMKDHCTPCPQNTWSDGVGEICQSCSTSECRCLQKPFPCFKGVQCYNTKPDGASYVCGSCPPGMDGDGISCSDIDECTLYNPCWNGTKCINTEPGYQCLACPPGYTGTFKDAVSVDTNVRVYVFCGQTYPTIQQQTCQDIDECAINNGGCDINSYCYNTIGSYSCGFCKKGFLGDAFHGCYSDNYCDTGKHNCSSDAICVYTGPALFRCECKQGFAGDGEFCELDSDLDGRPDIDLTCFGRGCKKDNCPTIPNSGQEDNDRDNTGDFCDYDDDNDATPDDQNGYGDVCDPIGGLNKDRDGDSIIDLYDNCEIVINPDQSDIDEDGIGDACDSDIDGDGILNDQDNCPYVNNPGQTDTNGNQIGDDCEVDTDGDGVINNDDHCPLIANICALNMSSYIVINLDPTLTADDPIWEIKDDGREIRQLAITEKPLMLIGSQGYSAMDFYGTMFVKTDQGHDYIGFVFGYQSNRRFYIVTWRHDNRKNGGSACRGGFKGVQIKVVNSATGPGSVLSKALWHSADTENEVRLLWHHPEMREWLHKTPYRWSLKWRPSLGLIRLRIHQGIETIVDSGDLYDITISGGRVGVFVINQNEPICFTAESFVFWEDVVPSGVQPILCTQSQELCMFIKDGFFSGRLGNSTITGNTILTPGEWHHLFMRYEAETYTLSLYINGTTPGVEAYNNSIYHPDWVRIYNIWLTDTELDSHIGEPGSLWDYHQKYLTLHYPMNDDGDRSVVKDSSPYGHNGLSYGDIYYVESTSHRARFQISHPDNK</sequence>
<feature type="domain" description="EGF-like" evidence="15">
    <location>
        <begin position="1237"/>
        <end position="1278"/>
    </location>
</feature>
<gene>
    <name evidence="17" type="ORF">LSH36_634g01050</name>
</gene>
<dbReference type="InterPro" id="IPR032675">
    <property type="entry name" value="LRR_dom_sf"/>
</dbReference>
<dbReference type="PROSITE" id="PS01286">
    <property type="entry name" value="FA58C_2"/>
    <property type="match status" value="1"/>
</dbReference>
<keyword evidence="6 11" id="KW-0106">Calcium</keyword>
<dbReference type="PROSITE" id="PS50022">
    <property type="entry name" value="FA58C_3"/>
    <property type="match status" value="1"/>
</dbReference>
<dbReference type="Gene3D" id="4.10.1080.10">
    <property type="entry name" value="TSP type-3 repeat"/>
    <property type="match status" value="1"/>
</dbReference>
<evidence type="ECO:0000256" key="3">
    <source>
        <dbReference type="ARBA" id="ARBA00022614"/>
    </source>
</evidence>
<keyword evidence="2 10" id="KW-0245">EGF-like domain</keyword>
<dbReference type="Pfam" id="PF07699">
    <property type="entry name" value="Ephrin_rec_like"/>
    <property type="match status" value="1"/>
</dbReference>
<dbReference type="PROSITE" id="PS50026">
    <property type="entry name" value="EGF_3"/>
    <property type="match status" value="2"/>
</dbReference>
<dbReference type="Pfam" id="PF07645">
    <property type="entry name" value="EGF_CA"/>
    <property type="match status" value="2"/>
</dbReference>
<evidence type="ECO:0000256" key="5">
    <source>
        <dbReference type="ARBA" id="ARBA00022737"/>
    </source>
</evidence>
<dbReference type="PROSITE" id="PS01186">
    <property type="entry name" value="EGF_2"/>
    <property type="match status" value="1"/>
</dbReference>
<evidence type="ECO:0000259" key="16">
    <source>
        <dbReference type="PROSITE" id="PS51236"/>
    </source>
</evidence>
<dbReference type="GO" id="GO:0005509">
    <property type="term" value="F:calcium ion binding"/>
    <property type="evidence" value="ECO:0007669"/>
    <property type="project" value="UniProtKB-UniRule"/>
</dbReference>
<dbReference type="SUPFAM" id="SSF57196">
    <property type="entry name" value="EGF/Laminin"/>
    <property type="match status" value="2"/>
</dbReference>
<keyword evidence="4 13" id="KW-0732">Signal</keyword>
<dbReference type="InterPro" id="IPR000742">
    <property type="entry name" value="EGF"/>
</dbReference>
<dbReference type="SMART" id="SM00369">
    <property type="entry name" value="LRR_TYP"/>
    <property type="match status" value="8"/>
</dbReference>
<evidence type="ECO:0000259" key="15">
    <source>
        <dbReference type="PROSITE" id="PS50026"/>
    </source>
</evidence>
<dbReference type="Pfam" id="PF13855">
    <property type="entry name" value="LRR_8"/>
    <property type="match status" value="1"/>
</dbReference>
<dbReference type="Pfam" id="PF02412">
    <property type="entry name" value="TSP_3"/>
    <property type="match status" value="3"/>
</dbReference>
<dbReference type="SUPFAM" id="SSF49899">
    <property type="entry name" value="Concanavalin A-like lectins/glucanases"/>
    <property type="match status" value="2"/>
</dbReference>
<keyword evidence="7" id="KW-0130">Cell adhesion</keyword>
<dbReference type="InterPro" id="IPR001611">
    <property type="entry name" value="Leu-rich_rpt"/>
</dbReference>
<dbReference type="CDD" id="cd00057">
    <property type="entry name" value="FA58C"/>
    <property type="match status" value="1"/>
</dbReference>
<dbReference type="PROSITE" id="PS51450">
    <property type="entry name" value="LRR"/>
    <property type="match status" value="3"/>
</dbReference>
<comment type="caution">
    <text evidence="17">The sequence shown here is derived from an EMBL/GenBank/DDBJ whole genome shotgun (WGS) entry which is preliminary data.</text>
</comment>
<accession>A0AAD9MUB0</accession>
<keyword evidence="8" id="KW-1015">Disulfide bond</keyword>
<dbReference type="Gene3D" id="3.80.10.10">
    <property type="entry name" value="Ribonuclease Inhibitor"/>
    <property type="match status" value="3"/>
</dbReference>
<dbReference type="PANTHER" id="PTHR10199">
    <property type="entry name" value="THROMBOSPONDIN"/>
    <property type="match status" value="1"/>
</dbReference>
<evidence type="ECO:0000256" key="6">
    <source>
        <dbReference type="ARBA" id="ARBA00022837"/>
    </source>
</evidence>
<evidence type="ECO:0000256" key="9">
    <source>
        <dbReference type="ARBA" id="ARBA00023180"/>
    </source>
</evidence>
<dbReference type="SUPFAM" id="SSF52058">
    <property type="entry name" value="L domain-like"/>
    <property type="match status" value="1"/>
</dbReference>
<dbReference type="Pfam" id="PF00754">
    <property type="entry name" value="F5_F8_type_C"/>
    <property type="match status" value="1"/>
</dbReference>
<dbReference type="Proteomes" id="UP001208570">
    <property type="component" value="Unassembled WGS sequence"/>
</dbReference>
<dbReference type="InterPro" id="IPR008979">
    <property type="entry name" value="Galactose-bd-like_sf"/>
</dbReference>
<dbReference type="InterPro" id="IPR028974">
    <property type="entry name" value="TSP_type-3_rpt"/>
</dbReference>
<dbReference type="Gene3D" id="2.60.120.200">
    <property type="match status" value="2"/>
</dbReference>
<dbReference type="SMART" id="SM00179">
    <property type="entry name" value="EGF_CA"/>
    <property type="match status" value="3"/>
</dbReference>
<dbReference type="PROSITE" id="PS51236">
    <property type="entry name" value="TSP_CTER"/>
    <property type="match status" value="1"/>
</dbReference>
<dbReference type="SMART" id="SM01411">
    <property type="entry name" value="Ephrin_rec_like"/>
    <property type="match status" value="1"/>
</dbReference>
<dbReference type="FunFam" id="2.60.120.260:FF:000016">
    <property type="entry name" value="Contactin-associated protein-like 4 isoform 1"/>
    <property type="match status" value="1"/>
</dbReference>
<evidence type="ECO:0000256" key="1">
    <source>
        <dbReference type="ARBA" id="ARBA00009456"/>
    </source>
</evidence>
<comment type="similarity">
    <text evidence="1">Belongs to the thrombospondin family.</text>
</comment>
<dbReference type="InterPro" id="IPR009030">
    <property type="entry name" value="Growth_fac_rcpt_cys_sf"/>
</dbReference>
<evidence type="ECO:0000256" key="13">
    <source>
        <dbReference type="SAM" id="SignalP"/>
    </source>
</evidence>
<dbReference type="InterPro" id="IPR049883">
    <property type="entry name" value="NOTCH1_EGF-like"/>
</dbReference>
<dbReference type="SMART" id="SM00231">
    <property type="entry name" value="FA58C"/>
    <property type="match status" value="1"/>
</dbReference>
<organism evidence="17 18">
    <name type="scientific">Paralvinella palmiformis</name>
    <dbReference type="NCBI Taxonomy" id="53620"/>
    <lineage>
        <taxon>Eukaryota</taxon>
        <taxon>Metazoa</taxon>
        <taxon>Spiralia</taxon>
        <taxon>Lophotrochozoa</taxon>
        <taxon>Annelida</taxon>
        <taxon>Polychaeta</taxon>
        <taxon>Sedentaria</taxon>
        <taxon>Canalipalpata</taxon>
        <taxon>Terebellida</taxon>
        <taxon>Terebelliformia</taxon>
        <taxon>Alvinellidae</taxon>
        <taxon>Paralvinella</taxon>
    </lineage>
</organism>
<evidence type="ECO:0000256" key="11">
    <source>
        <dbReference type="PROSITE-ProRule" id="PRU00634"/>
    </source>
</evidence>
<keyword evidence="9" id="KW-0325">Glycoprotein</keyword>
<evidence type="ECO:0000256" key="7">
    <source>
        <dbReference type="ARBA" id="ARBA00022889"/>
    </source>
</evidence>
<name>A0AAD9MUB0_9ANNE</name>
<dbReference type="Pfam" id="PF05735">
    <property type="entry name" value="TSP_C"/>
    <property type="match status" value="1"/>
</dbReference>
<dbReference type="PROSITE" id="PS51234">
    <property type="entry name" value="TSP3"/>
    <property type="match status" value="1"/>
</dbReference>
<dbReference type="InterPro" id="IPR017897">
    <property type="entry name" value="Thrombospondin_3_rpt"/>
</dbReference>
<evidence type="ECO:0000313" key="17">
    <source>
        <dbReference type="EMBL" id="KAK2146092.1"/>
    </source>
</evidence>
<dbReference type="PROSITE" id="PS01285">
    <property type="entry name" value="FA58C_1"/>
    <property type="match status" value="1"/>
</dbReference>
<keyword evidence="5" id="KW-0677">Repeat</keyword>
<dbReference type="InterPro" id="IPR003367">
    <property type="entry name" value="Thrombospondin_3-like_rpt"/>
</dbReference>
<dbReference type="PANTHER" id="PTHR10199:SF110">
    <property type="entry name" value="TSP C-TERMINAL DOMAIN-CONTAINING PROTEIN"/>
    <property type="match status" value="1"/>
</dbReference>
<feature type="chain" id="PRO_5041972203" evidence="13">
    <location>
        <begin position="23"/>
        <end position="1825"/>
    </location>
</feature>
<feature type="compositionally biased region" description="Acidic residues" evidence="12">
    <location>
        <begin position="1323"/>
        <end position="1333"/>
    </location>
</feature>
<comment type="caution">
    <text evidence="10">Lacks conserved residue(s) required for the propagation of feature annotation.</text>
</comment>
<feature type="domain" description="F5/8 type C" evidence="14">
    <location>
        <begin position="756"/>
        <end position="907"/>
    </location>
</feature>
<feature type="domain" description="TSP C-terminal" evidence="16">
    <location>
        <begin position="1449"/>
        <end position="1662"/>
    </location>
</feature>
<feature type="repeat" description="TSP type-3" evidence="11">
    <location>
        <begin position="1374"/>
        <end position="1409"/>
    </location>
</feature>
<keyword evidence="3" id="KW-0433">Leucine-rich repeat</keyword>
<dbReference type="InterPro" id="IPR008859">
    <property type="entry name" value="Thrombospondin_C"/>
</dbReference>
<dbReference type="InterPro" id="IPR011641">
    <property type="entry name" value="Tyr-kin_ephrin_A/B_rcpt-like"/>
</dbReference>
<dbReference type="FunFam" id="2.10.25.10:FF:000038">
    <property type="entry name" value="Fibrillin 2"/>
    <property type="match status" value="1"/>
</dbReference>
<dbReference type="InterPro" id="IPR001881">
    <property type="entry name" value="EGF-like_Ca-bd_dom"/>
</dbReference>
<dbReference type="SUPFAM" id="SSF103647">
    <property type="entry name" value="TSP type-3 repeat"/>
    <property type="match status" value="1"/>
</dbReference>
<evidence type="ECO:0000256" key="10">
    <source>
        <dbReference type="PROSITE-ProRule" id="PRU00076"/>
    </source>
</evidence>
<dbReference type="PROSITE" id="PS01187">
    <property type="entry name" value="EGF_CA"/>
    <property type="match status" value="2"/>
</dbReference>
<dbReference type="CDD" id="cd00054">
    <property type="entry name" value="EGF_CA"/>
    <property type="match status" value="2"/>
</dbReference>
<dbReference type="InterPro" id="IPR024731">
    <property type="entry name" value="NELL2-like_EGF"/>
</dbReference>
<dbReference type="Pfam" id="PF12947">
    <property type="entry name" value="EGF_3"/>
    <property type="match status" value="1"/>
</dbReference>
<evidence type="ECO:0000313" key="18">
    <source>
        <dbReference type="Proteomes" id="UP001208570"/>
    </source>
</evidence>
<feature type="signal peptide" evidence="13">
    <location>
        <begin position="1"/>
        <end position="22"/>
    </location>
</feature>
<dbReference type="InterPro" id="IPR013320">
    <property type="entry name" value="ConA-like_dom_sf"/>
</dbReference>
<dbReference type="EMBL" id="JAODUP010000633">
    <property type="protein sequence ID" value="KAK2146092.1"/>
    <property type="molecule type" value="Genomic_DNA"/>
</dbReference>
<keyword evidence="18" id="KW-1185">Reference proteome</keyword>
<evidence type="ECO:0000259" key="14">
    <source>
        <dbReference type="PROSITE" id="PS50022"/>
    </source>
</evidence>
<dbReference type="SUPFAM" id="SSF49785">
    <property type="entry name" value="Galactose-binding domain-like"/>
    <property type="match status" value="1"/>
</dbReference>
<dbReference type="Gene3D" id="2.10.25.10">
    <property type="entry name" value="Laminin"/>
    <property type="match status" value="4"/>
</dbReference>
<feature type="region of interest" description="Disordered" evidence="12">
    <location>
        <begin position="1309"/>
        <end position="1341"/>
    </location>
</feature>
<dbReference type="GO" id="GO:0007155">
    <property type="term" value="P:cell adhesion"/>
    <property type="evidence" value="ECO:0007669"/>
    <property type="project" value="UniProtKB-KW"/>
</dbReference>
<dbReference type="GO" id="GO:0005576">
    <property type="term" value="C:extracellular region"/>
    <property type="evidence" value="ECO:0007669"/>
    <property type="project" value="InterPro"/>
</dbReference>
<dbReference type="InterPro" id="IPR018097">
    <property type="entry name" value="EGF_Ca-bd_CS"/>
</dbReference>
<evidence type="ECO:0000256" key="2">
    <source>
        <dbReference type="ARBA" id="ARBA00022536"/>
    </source>
</evidence>
<evidence type="ECO:0000256" key="4">
    <source>
        <dbReference type="ARBA" id="ARBA00022729"/>
    </source>
</evidence>
<proteinExistence type="inferred from homology"/>
<evidence type="ECO:0000256" key="8">
    <source>
        <dbReference type="ARBA" id="ARBA00023157"/>
    </source>
</evidence>
<dbReference type="InterPro" id="IPR003591">
    <property type="entry name" value="Leu-rich_rpt_typical-subtyp"/>
</dbReference>
<dbReference type="SMART" id="SM00181">
    <property type="entry name" value="EGF"/>
    <property type="match status" value="5"/>
</dbReference>
<dbReference type="SUPFAM" id="SSF57184">
    <property type="entry name" value="Growth factor receptor domain"/>
    <property type="match status" value="1"/>
</dbReference>
<dbReference type="Gene3D" id="2.60.120.260">
    <property type="entry name" value="Galactose-binding domain-like"/>
    <property type="match status" value="1"/>
</dbReference>
<protein>
    <submittedName>
        <fullName evidence="17">Uncharacterized protein</fullName>
    </submittedName>
</protein>
<feature type="domain" description="EGF-like" evidence="15">
    <location>
        <begin position="1128"/>
        <end position="1166"/>
    </location>
</feature>
<dbReference type="FunFam" id="2.10.25.10:FF:000027">
    <property type="entry name" value="Thrombospondin 3"/>
    <property type="match status" value="1"/>
</dbReference>
<dbReference type="Gene3D" id="2.10.50.10">
    <property type="entry name" value="Tumor Necrosis Factor Receptor, subunit A, domain 2"/>
    <property type="match status" value="1"/>
</dbReference>